<evidence type="ECO:0000313" key="4">
    <source>
        <dbReference type="Proteomes" id="UP000494122"/>
    </source>
</evidence>
<dbReference type="Pfam" id="PF00501">
    <property type="entry name" value="AMP-binding"/>
    <property type="match status" value="1"/>
</dbReference>
<dbReference type="GO" id="GO:0004467">
    <property type="term" value="F:long-chain fatty acid-CoA ligase activity"/>
    <property type="evidence" value="ECO:0007669"/>
    <property type="project" value="UniProtKB-EC"/>
</dbReference>
<dbReference type="PANTHER" id="PTHR43767:SF12">
    <property type="entry name" value="AMP-DEPENDENT SYNTHETASE AND LIGASE"/>
    <property type="match status" value="1"/>
</dbReference>
<accession>A0A2M9H1N5</accession>
<dbReference type="PROSITE" id="PS00455">
    <property type="entry name" value="AMP_BINDING"/>
    <property type="match status" value="1"/>
</dbReference>
<gene>
    <name evidence="3" type="primary">lcfB_2</name>
    <name evidence="3" type="ORF">LMG3328_02172</name>
</gene>
<reference evidence="3 4" key="1">
    <citation type="submission" date="2020-04" db="EMBL/GenBank/DDBJ databases">
        <authorList>
            <person name="De Canck E."/>
        </authorList>
    </citation>
    <scope>NUCLEOTIDE SEQUENCE [LARGE SCALE GENOMIC DNA]</scope>
    <source>
        <strain evidence="3 4">LMG 3328</strain>
    </source>
</reference>
<evidence type="ECO:0000259" key="1">
    <source>
        <dbReference type="Pfam" id="PF00501"/>
    </source>
</evidence>
<proteinExistence type="predicted"/>
<dbReference type="InterPro" id="IPR042099">
    <property type="entry name" value="ANL_N_sf"/>
</dbReference>
<sequence length="506" mass="54316">MTHSLSQAMLTRAFANFPDLIQAHASERGLHRALVQGKHSITYAELDILMDRIAAGLQRDGVKAREAVVIVSAASLHSVAVFLGALRAGCVPVPLAPSGTAQQTAAMVADCGAPIVFVDKGMPLPDAQAGTGRVEIDDLESWLGSCQAKPARIASAPGDPFNIIYSSGTTGTPKGIVHSHGTRWTQTQGWAFARFEDAVTLVATPLYSNTTLTALIPTLAYGGTAVILGKFDTEQFLAAAQRERATHTMLVPVQYQRLMAVRGFERFDLSSFQLKMCTSAPFDAALKADVVRRWPGSLLEIYGMTEGGGICLLEAERYPGKLHTVGRPAPGSDIRIIDEHGKELPSGEIGEVVGRSAFQMTGYHGRPQLTDAAAWLDAAGNRYIRHGDLGRFDEDGFLILAGRCKDMIISGGFNVYPADIEAVLLKHPNVSEAAVIGVPSERWGEAPFAYFVPCNAGVEAQELVGWVNSRVGKTQRLCGAAALKELPRSAIGKVLKRDLRQQWSTA</sequence>
<evidence type="ECO:0000313" key="3">
    <source>
        <dbReference type="EMBL" id="CAB3858839.1"/>
    </source>
</evidence>
<dbReference type="InterPro" id="IPR045851">
    <property type="entry name" value="AMP-bd_C_sf"/>
</dbReference>
<dbReference type="RefSeq" id="WP_100507640.1">
    <property type="nucleotide sequence ID" value="NZ_CADILE010000005.1"/>
</dbReference>
<dbReference type="Proteomes" id="UP000494122">
    <property type="component" value="Unassembled WGS sequence"/>
</dbReference>
<dbReference type="Gene3D" id="3.30.300.30">
    <property type="match status" value="1"/>
</dbReference>
<organism evidence="3 4">
    <name type="scientific">Achromobacter ruhlandii</name>
    <dbReference type="NCBI Taxonomy" id="72557"/>
    <lineage>
        <taxon>Bacteria</taxon>
        <taxon>Pseudomonadati</taxon>
        <taxon>Pseudomonadota</taxon>
        <taxon>Betaproteobacteria</taxon>
        <taxon>Burkholderiales</taxon>
        <taxon>Alcaligenaceae</taxon>
        <taxon>Achromobacter</taxon>
    </lineage>
</organism>
<dbReference type="InterPro" id="IPR050237">
    <property type="entry name" value="ATP-dep_AMP-bd_enzyme"/>
</dbReference>
<protein>
    <submittedName>
        <fullName evidence="3">Long-chain-fatty-acid--CoA ligase</fullName>
        <ecNumber evidence="3">6.2.1.3</ecNumber>
    </submittedName>
</protein>
<feature type="domain" description="AMP-dependent synthetase/ligase" evidence="1">
    <location>
        <begin position="22"/>
        <end position="364"/>
    </location>
</feature>
<evidence type="ECO:0000259" key="2">
    <source>
        <dbReference type="Pfam" id="PF13193"/>
    </source>
</evidence>
<dbReference type="SUPFAM" id="SSF56801">
    <property type="entry name" value="Acetyl-CoA synthetase-like"/>
    <property type="match status" value="1"/>
</dbReference>
<keyword evidence="3" id="KW-0436">Ligase</keyword>
<dbReference type="EMBL" id="CADILE010000005">
    <property type="protein sequence ID" value="CAB3858839.1"/>
    <property type="molecule type" value="Genomic_DNA"/>
</dbReference>
<name>A0A2M9H1N5_9BURK</name>
<dbReference type="InterPro" id="IPR000873">
    <property type="entry name" value="AMP-dep_synth/lig_dom"/>
</dbReference>
<dbReference type="AlphaFoldDB" id="A0A2M9H1N5"/>
<dbReference type="InterPro" id="IPR020845">
    <property type="entry name" value="AMP-binding_CS"/>
</dbReference>
<dbReference type="EC" id="6.2.1.3" evidence="3"/>
<dbReference type="Pfam" id="PF13193">
    <property type="entry name" value="AMP-binding_C"/>
    <property type="match status" value="1"/>
</dbReference>
<dbReference type="PANTHER" id="PTHR43767">
    <property type="entry name" value="LONG-CHAIN-FATTY-ACID--COA LIGASE"/>
    <property type="match status" value="1"/>
</dbReference>
<feature type="domain" description="AMP-binding enzyme C-terminal" evidence="2">
    <location>
        <begin position="420"/>
        <end position="493"/>
    </location>
</feature>
<dbReference type="Gene3D" id="3.40.50.12780">
    <property type="entry name" value="N-terminal domain of ligase-like"/>
    <property type="match status" value="1"/>
</dbReference>
<dbReference type="InterPro" id="IPR025110">
    <property type="entry name" value="AMP-bd_C"/>
</dbReference>